<organism evidence="1 2">
    <name type="scientific">Zizania palustris</name>
    <name type="common">Northern wild rice</name>
    <dbReference type="NCBI Taxonomy" id="103762"/>
    <lineage>
        <taxon>Eukaryota</taxon>
        <taxon>Viridiplantae</taxon>
        <taxon>Streptophyta</taxon>
        <taxon>Embryophyta</taxon>
        <taxon>Tracheophyta</taxon>
        <taxon>Spermatophyta</taxon>
        <taxon>Magnoliopsida</taxon>
        <taxon>Liliopsida</taxon>
        <taxon>Poales</taxon>
        <taxon>Poaceae</taxon>
        <taxon>BOP clade</taxon>
        <taxon>Oryzoideae</taxon>
        <taxon>Oryzeae</taxon>
        <taxon>Zizaniinae</taxon>
        <taxon>Zizania</taxon>
    </lineage>
</organism>
<protein>
    <submittedName>
        <fullName evidence="1">Uncharacterized protein</fullName>
    </submittedName>
</protein>
<dbReference type="Proteomes" id="UP000729402">
    <property type="component" value="Unassembled WGS sequence"/>
</dbReference>
<keyword evidence="2" id="KW-1185">Reference proteome</keyword>
<proteinExistence type="predicted"/>
<accession>A0A8J6BPQ2</accession>
<comment type="caution">
    <text evidence="1">The sequence shown here is derived from an EMBL/GenBank/DDBJ whole genome shotgun (WGS) entry which is preliminary data.</text>
</comment>
<sequence length="88" mass="9220">MCFPLRCCPECIPYAIRLKLLGIKIVPIQDGVGVLARPASEAEGTVGNGQGFLPHPMSQHRCLPPFPKSAASSSSLLPVGGPYVCVAC</sequence>
<reference evidence="1" key="2">
    <citation type="submission" date="2021-02" db="EMBL/GenBank/DDBJ databases">
        <authorList>
            <person name="Kimball J.A."/>
            <person name="Haas M.W."/>
            <person name="Macchietto M."/>
            <person name="Kono T."/>
            <person name="Duquette J."/>
            <person name="Shao M."/>
        </authorList>
    </citation>
    <scope>NUCLEOTIDE SEQUENCE</scope>
    <source>
        <tissue evidence="1">Fresh leaf tissue</tissue>
    </source>
</reference>
<gene>
    <name evidence="1" type="ORF">GUJ93_ZPchr0011g26896</name>
</gene>
<evidence type="ECO:0000313" key="2">
    <source>
        <dbReference type="Proteomes" id="UP000729402"/>
    </source>
</evidence>
<evidence type="ECO:0000313" key="1">
    <source>
        <dbReference type="EMBL" id="KAG8089080.1"/>
    </source>
</evidence>
<dbReference type="EMBL" id="JAAALK010000081">
    <property type="protein sequence ID" value="KAG8089080.1"/>
    <property type="molecule type" value="Genomic_DNA"/>
</dbReference>
<reference evidence="1" key="1">
    <citation type="journal article" date="2021" name="bioRxiv">
        <title>Whole Genome Assembly and Annotation of Northern Wild Rice, Zizania palustris L., Supports a Whole Genome Duplication in the Zizania Genus.</title>
        <authorList>
            <person name="Haas M."/>
            <person name="Kono T."/>
            <person name="Macchietto M."/>
            <person name="Millas R."/>
            <person name="McGilp L."/>
            <person name="Shao M."/>
            <person name="Duquette J."/>
            <person name="Hirsch C.N."/>
            <person name="Kimball J."/>
        </authorList>
    </citation>
    <scope>NUCLEOTIDE SEQUENCE</scope>
    <source>
        <tissue evidence="1">Fresh leaf tissue</tissue>
    </source>
</reference>
<dbReference type="AlphaFoldDB" id="A0A8J6BPQ2"/>
<name>A0A8J6BPQ2_ZIZPA</name>